<organism evidence="3 4">
    <name type="scientific">Deinococcus oregonensis</name>
    <dbReference type="NCBI Taxonomy" id="1805970"/>
    <lineage>
        <taxon>Bacteria</taxon>
        <taxon>Thermotogati</taxon>
        <taxon>Deinococcota</taxon>
        <taxon>Deinococci</taxon>
        <taxon>Deinococcales</taxon>
        <taxon>Deinococcaceae</taxon>
        <taxon>Deinococcus</taxon>
    </lineage>
</organism>
<keyword evidence="4" id="KW-1185">Reference proteome</keyword>
<feature type="region of interest" description="Disordered" evidence="1">
    <location>
        <begin position="393"/>
        <end position="418"/>
    </location>
</feature>
<comment type="caution">
    <text evidence="3">The sequence shown here is derived from an EMBL/GenBank/DDBJ whole genome shotgun (WGS) entry which is preliminary data.</text>
</comment>
<dbReference type="InterPro" id="IPR051172">
    <property type="entry name" value="Chlamydia_OmcB"/>
</dbReference>
<feature type="region of interest" description="Disordered" evidence="1">
    <location>
        <begin position="233"/>
        <end position="260"/>
    </location>
</feature>
<feature type="chain" id="PRO_5046869860" evidence="2">
    <location>
        <begin position="22"/>
        <end position="661"/>
    </location>
</feature>
<dbReference type="RefSeq" id="WP_380004813.1">
    <property type="nucleotide sequence ID" value="NZ_JBHLYR010000008.1"/>
</dbReference>
<proteinExistence type="predicted"/>
<protein>
    <submittedName>
        <fullName evidence="3">DUF11 domain-containing protein</fullName>
    </submittedName>
</protein>
<keyword evidence="2" id="KW-0732">Signal</keyword>
<dbReference type="InterPro" id="IPR047589">
    <property type="entry name" value="DUF11_rpt"/>
</dbReference>
<sequence>MKKSWSFISMLAALALGTASAAGTPAGTVITNTAEIVFTPEVATGTKPPPPTTVPSNPVDTKVLPVPSFTITPNDLGAAGPTFVTENALLTQTLKPGDTAVFLYTLTNTGNVPNESYGLTSLTDSLAGAPKPTDVRYYPVTADTNNDGVLSPAEITAAGTPITSITGVAIDQAVKFFQVYTVPTGTVDTNKIGADPVGTRLPNTGAGLEPAAPFVQPIDNDNYNTVTVQRTDAGVIGPKSDPDGNGTPTTPAYPSTDPAPVTVTPTAVDTQTAPATTTTTQITFTNTIQNNGNRPDVFDITTVLENFPGATVVLYTLNPDGTKGPVLPDTDGDGKPDTGSLLPGGTKDILVQVTFPADTQPTDPLLLPTVVVTATSSNDPTKSDPTKDIVLLPKLSFGDPTPTPGGDPSPETPGTPVDITKCTVSVTSYFAMEIANLGNAPDLYNIAGTAPIKLTSGATVTTPVVYYRDVNGDGKFDGGDTLLTDTNADGKPDTGLIAPGAEVKLIAALAIPCDAAAQNIVLNQTATSPITGVTVTDPNDIVPINPTPVAAPVKSVDLASAKPGDVLTYTIIGKNTSNANITKAFVKDTVPANTTFVSWSATSDAAGTILYSNNGSTWSTTALTAGPVFAGLDTNNDGNITTADILPSGKSITATFVVKVN</sequence>
<name>A0ABV6AT37_9DEIO</name>
<evidence type="ECO:0000256" key="2">
    <source>
        <dbReference type="SAM" id="SignalP"/>
    </source>
</evidence>
<feature type="signal peptide" evidence="2">
    <location>
        <begin position="1"/>
        <end position="21"/>
    </location>
</feature>
<dbReference type="InterPro" id="IPR018247">
    <property type="entry name" value="EF_Hand_1_Ca_BS"/>
</dbReference>
<dbReference type="PANTHER" id="PTHR34819:SF5">
    <property type="entry name" value="CONSERVED REPEAT DOMAIN PROTEIN"/>
    <property type="match status" value="1"/>
</dbReference>
<feature type="compositionally biased region" description="Pro residues" evidence="1">
    <location>
        <begin position="401"/>
        <end position="413"/>
    </location>
</feature>
<reference evidence="3 4" key="1">
    <citation type="submission" date="2024-09" db="EMBL/GenBank/DDBJ databases">
        <authorList>
            <person name="Sun Q."/>
            <person name="Mori K."/>
        </authorList>
    </citation>
    <scope>NUCLEOTIDE SEQUENCE [LARGE SCALE GENOMIC DNA]</scope>
    <source>
        <strain evidence="3 4">JCM 13503</strain>
    </source>
</reference>
<dbReference type="Proteomes" id="UP001589733">
    <property type="component" value="Unassembled WGS sequence"/>
</dbReference>
<dbReference type="NCBIfam" id="TIGR01451">
    <property type="entry name" value="B_ant_repeat"/>
    <property type="match status" value="1"/>
</dbReference>
<dbReference type="PANTHER" id="PTHR34819">
    <property type="entry name" value="LARGE CYSTEINE-RICH PERIPLASMIC PROTEIN OMCB"/>
    <property type="match status" value="1"/>
</dbReference>
<evidence type="ECO:0000313" key="4">
    <source>
        <dbReference type="Proteomes" id="UP001589733"/>
    </source>
</evidence>
<evidence type="ECO:0000256" key="1">
    <source>
        <dbReference type="SAM" id="MobiDB-lite"/>
    </source>
</evidence>
<gene>
    <name evidence="3" type="ORF">ACFFLM_01495</name>
</gene>
<accession>A0ABV6AT37</accession>
<evidence type="ECO:0000313" key="3">
    <source>
        <dbReference type="EMBL" id="MFB9990664.1"/>
    </source>
</evidence>
<dbReference type="PROSITE" id="PS00018">
    <property type="entry name" value="EF_HAND_1"/>
    <property type="match status" value="2"/>
</dbReference>
<dbReference type="EMBL" id="JBHLYR010000008">
    <property type="protein sequence ID" value="MFB9990664.1"/>
    <property type="molecule type" value="Genomic_DNA"/>
</dbReference>